<keyword evidence="7" id="KW-0067">ATP-binding</keyword>
<feature type="domain" description="HTH cro/C1-type" evidence="10">
    <location>
        <begin position="6"/>
        <end position="39"/>
    </location>
</feature>
<dbReference type="InterPro" id="IPR043519">
    <property type="entry name" value="NT_sf"/>
</dbReference>
<dbReference type="InterPro" id="IPR002934">
    <property type="entry name" value="Polymerase_NTP_transf_dom"/>
</dbReference>
<dbReference type="PROSITE" id="PS50943">
    <property type="entry name" value="HTH_CROC1"/>
    <property type="match status" value="1"/>
</dbReference>
<dbReference type="Gene3D" id="3.30.460.10">
    <property type="entry name" value="Beta Polymerase, domain 2"/>
    <property type="match status" value="1"/>
</dbReference>
<keyword evidence="5" id="KW-0479">Metal-binding</keyword>
<keyword evidence="2" id="KW-1277">Toxin-antitoxin system</keyword>
<dbReference type="Gene3D" id="1.10.260.40">
    <property type="entry name" value="lambda repressor-like DNA-binding domains"/>
    <property type="match status" value="1"/>
</dbReference>
<evidence type="ECO:0000256" key="2">
    <source>
        <dbReference type="ARBA" id="ARBA00022649"/>
    </source>
</evidence>
<dbReference type="EMBL" id="CP090958">
    <property type="protein sequence ID" value="WGW11309.1"/>
    <property type="molecule type" value="Genomic_DNA"/>
</dbReference>
<evidence type="ECO:0000256" key="8">
    <source>
        <dbReference type="ARBA" id="ARBA00022842"/>
    </source>
</evidence>
<organism evidence="11 12">
    <name type="scientific">Saxibacter everestensis</name>
    <dbReference type="NCBI Taxonomy" id="2909229"/>
    <lineage>
        <taxon>Bacteria</taxon>
        <taxon>Bacillati</taxon>
        <taxon>Actinomycetota</taxon>
        <taxon>Actinomycetes</taxon>
        <taxon>Micrococcales</taxon>
        <taxon>Brevibacteriaceae</taxon>
        <taxon>Saxibacter</taxon>
    </lineage>
</organism>
<keyword evidence="3" id="KW-0808">Transferase</keyword>
<keyword evidence="12" id="KW-1185">Reference proteome</keyword>
<dbReference type="Pfam" id="PF01909">
    <property type="entry name" value="NTP_transf_2"/>
    <property type="match status" value="1"/>
</dbReference>
<evidence type="ECO:0000313" key="12">
    <source>
        <dbReference type="Proteomes" id="UP001209083"/>
    </source>
</evidence>
<accession>A0ABY8QSG3</accession>
<evidence type="ECO:0000256" key="3">
    <source>
        <dbReference type="ARBA" id="ARBA00022679"/>
    </source>
</evidence>
<dbReference type="PANTHER" id="PTHR33571:SF14">
    <property type="entry name" value="PROTEIN ADENYLYLTRANSFERASE MJ0435-RELATED"/>
    <property type="match status" value="1"/>
</dbReference>
<evidence type="ECO:0000256" key="4">
    <source>
        <dbReference type="ARBA" id="ARBA00022695"/>
    </source>
</evidence>
<dbReference type="CDD" id="cd00093">
    <property type="entry name" value="HTH_XRE"/>
    <property type="match status" value="1"/>
</dbReference>
<keyword evidence="6" id="KW-0547">Nucleotide-binding</keyword>
<gene>
    <name evidence="11" type="ORF">LWF01_14615</name>
</gene>
<dbReference type="SUPFAM" id="SSF81301">
    <property type="entry name" value="Nucleotidyltransferase"/>
    <property type="match status" value="1"/>
</dbReference>
<dbReference type="RefSeq" id="WP_349638096.1">
    <property type="nucleotide sequence ID" value="NZ_CP090958.1"/>
</dbReference>
<evidence type="ECO:0000313" key="11">
    <source>
        <dbReference type="EMBL" id="WGW11309.1"/>
    </source>
</evidence>
<dbReference type="CDD" id="cd05403">
    <property type="entry name" value="NT_KNTase_like"/>
    <property type="match status" value="1"/>
</dbReference>
<dbReference type="SUPFAM" id="SSF47413">
    <property type="entry name" value="lambda repressor-like DNA-binding domains"/>
    <property type="match status" value="1"/>
</dbReference>
<evidence type="ECO:0000256" key="5">
    <source>
        <dbReference type="ARBA" id="ARBA00022723"/>
    </source>
</evidence>
<keyword evidence="8" id="KW-0460">Magnesium</keyword>
<dbReference type="Proteomes" id="UP001209083">
    <property type="component" value="Chromosome"/>
</dbReference>
<evidence type="ECO:0000256" key="6">
    <source>
        <dbReference type="ARBA" id="ARBA00022741"/>
    </source>
</evidence>
<dbReference type="InterPro" id="IPR052038">
    <property type="entry name" value="Type-VII_TA_antitoxin"/>
</dbReference>
<evidence type="ECO:0000256" key="1">
    <source>
        <dbReference type="ARBA" id="ARBA00001946"/>
    </source>
</evidence>
<evidence type="ECO:0000256" key="7">
    <source>
        <dbReference type="ARBA" id="ARBA00022840"/>
    </source>
</evidence>
<proteinExistence type="inferred from homology"/>
<name>A0ABY8QSG3_9MICO</name>
<reference evidence="11 12" key="1">
    <citation type="submission" date="2023-05" db="EMBL/GenBank/DDBJ databases">
        <title>Lithophilousrod everest ZFBP1038 complete genpme.</title>
        <authorList>
            <person name="Tian M."/>
        </authorList>
    </citation>
    <scope>NUCLEOTIDE SEQUENCE [LARGE SCALE GENOMIC DNA]</scope>
    <source>
        <strain evidence="11 12">ZFBP1038</strain>
    </source>
</reference>
<dbReference type="InterPro" id="IPR010982">
    <property type="entry name" value="Lambda_DNA-bd_dom_sf"/>
</dbReference>
<dbReference type="PANTHER" id="PTHR33571">
    <property type="entry name" value="SSL8005 PROTEIN"/>
    <property type="match status" value="1"/>
</dbReference>
<sequence>MDGHTLRDYRQRYGLSQAEVAREAGMRQPDLSAIEHNRRGSDSVNRRVEAAIRRLVRPSAAIAGEQNRRDLRETLLKYGARDIRVFGSTARGDDRPGSDLDIMATFPPGFDLFDLMAVEADIEARLGIHVDVVSEDHRTPYALAEAKADAVPL</sequence>
<protein>
    <submittedName>
        <fullName evidence="11">Nucleotidyltransferase domain-containing protein</fullName>
    </submittedName>
</protein>
<dbReference type="InterPro" id="IPR001387">
    <property type="entry name" value="Cro/C1-type_HTH"/>
</dbReference>
<keyword evidence="4" id="KW-0548">Nucleotidyltransferase</keyword>
<evidence type="ECO:0000259" key="10">
    <source>
        <dbReference type="PROSITE" id="PS50943"/>
    </source>
</evidence>
<evidence type="ECO:0000256" key="9">
    <source>
        <dbReference type="ARBA" id="ARBA00038276"/>
    </source>
</evidence>
<dbReference type="Pfam" id="PF13560">
    <property type="entry name" value="HTH_31"/>
    <property type="match status" value="1"/>
</dbReference>
<comment type="cofactor">
    <cofactor evidence="1">
        <name>Mg(2+)</name>
        <dbReference type="ChEBI" id="CHEBI:18420"/>
    </cofactor>
</comment>
<comment type="similarity">
    <text evidence="9">Belongs to the MntA antitoxin family.</text>
</comment>